<evidence type="ECO:0000256" key="23">
    <source>
        <dbReference type="ARBA" id="ARBA00044770"/>
    </source>
</evidence>
<dbReference type="HOGENOM" id="CLU_006354_2_2_9"/>
<keyword evidence="12 27" id="KW-0812">Transmembrane</keyword>
<feature type="compositionally biased region" description="Acidic residues" evidence="26">
    <location>
        <begin position="712"/>
        <end position="737"/>
    </location>
</feature>
<evidence type="ECO:0000256" key="16">
    <source>
        <dbReference type="ARBA" id="ARBA00022984"/>
    </source>
</evidence>
<evidence type="ECO:0000256" key="18">
    <source>
        <dbReference type="ARBA" id="ARBA00023136"/>
    </source>
</evidence>
<comment type="function">
    <text evidence="1">Cell wall formation. Synthesis of cross-linked peptidoglycan from the lipid intermediates. The enzyme has a penicillin-insensitive transglycosylase N-terminal domain (formation of linear glycan strands) and a penicillin-sensitive transpeptidase C-terminal domain (cross-linking of the peptide subunits).</text>
</comment>
<evidence type="ECO:0000256" key="6">
    <source>
        <dbReference type="ARBA" id="ARBA00012448"/>
    </source>
</evidence>
<keyword evidence="20" id="KW-0511">Multifunctional enzyme</keyword>
<evidence type="ECO:0000256" key="15">
    <source>
        <dbReference type="ARBA" id="ARBA00022968"/>
    </source>
</evidence>
<dbReference type="GO" id="GO:0009002">
    <property type="term" value="F:serine-type D-Ala-D-Ala carboxypeptidase activity"/>
    <property type="evidence" value="ECO:0007669"/>
    <property type="project" value="UniProtKB-EC"/>
</dbReference>
<gene>
    <name evidence="30" type="ORF">GCWU0000282_001890</name>
</gene>
<dbReference type="GO" id="GO:0008658">
    <property type="term" value="F:penicillin binding"/>
    <property type="evidence" value="ECO:0007669"/>
    <property type="project" value="InterPro"/>
</dbReference>
<dbReference type="InterPro" id="IPR001264">
    <property type="entry name" value="Glyco_trans_51"/>
</dbReference>
<dbReference type="OrthoDB" id="9766909at2"/>
<keyword evidence="10" id="KW-0328">Glycosyltransferase</keyword>
<evidence type="ECO:0000256" key="19">
    <source>
        <dbReference type="ARBA" id="ARBA00023251"/>
    </source>
</evidence>
<feature type="compositionally biased region" description="Acidic residues" evidence="26">
    <location>
        <begin position="772"/>
        <end position="782"/>
    </location>
</feature>
<dbReference type="GO" id="GO:0008360">
    <property type="term" value="P:regulation of cell shape"/>
    <property type="evidence" value="ECO:0007669"/>
    <property type="project" value="UniProtKB-KW"/>
</dbReference>
<evidence type="ECO:0000256" key="25">
    <source>
        <dbReference type="ARBA" id="ARBA00060592"/>
    </source>
</evidence>
<feature type="domain" description="Penicillin-binding protein transpeptidase" evidence="28">
    <location>
        <begin position="380"/>
        <end position="629"/>
    </location>
</feature>
<feature type="region of interest" description="Disordered" evidence="26">
    <location>
        <begin position="670"/>
        <end position="782"/>
    </location>
</feature>
<evidence type="ECO:0000313" key="31">
    <source>
        <dbReference type="Proteomes" id="UP000018227"/>
    </source>
</evidence>
<keyword evidence="14" id="KW-0133">Cell shape</keyword>
<feature type="transmembrane region" description="Helical" evidence="27">
    <location>
        <begin position="21"/>
        <end position="43"/>
    </location>
</feature>
<dbReference type="InterPro" id="IPR050396">
    <property type="entry name" value="Glycosyltr_51/Transpeptidase"/>
</dbReference>
<evidence type="ECO:0000256" key="14">
    <source>
        <dbReference type="ARBA" id="ARBA00022960"/>
    </source>
</evidence>
<dbReference type="Pfam" id="PF00912">
    <property type="entry name" value="Transgly"/>
    <property type="match status" value="1"/>
</dbReference>
<dbReference type="AlphaFoldDB" id="V2Y4J0"/>
<evidence type="ECO:0000256" key="27">
    <source>
        <dbReference type="SAM" id="Phobius"/>
    </source>
</evidence>
<accession>V2Y4J0</accession>
<sequence>MAKREKKQKKYKSPMGRAIGIIVKIIIALLLTIVVAGGVLLYMKYGKRVMSMERDAKKIVAKSSLDTFRQNETSIIYDANGTIISKLKGEKDVYYIKYEDIPKKAVDAITSIEDKNFFKHKGYDLKAILRAGIAYIKNKGVITQGGSTITQQLARNIFLSFEESWERKAREIFIAMELEKKYSKNEIMEFYLNNVYFANGYYGIQSASLGYFGKGVNSLSLSQIAFLLSIPNSPTRYNPYENIKDTLGRRNRILDQMVKDEKITEAEANAAKNEEIKVKEPKSEKSSYMLTFALDRAVKSLMKAEGFKFRYSFSSAEDKGEYNENYSEVYSSCQSKLYSGGYRIYTSLDPKKQKLLQETVDKGLSVSTEKSKAGIYSLQGSAVTVDNSSGRVVAIVGGRSQKLKGRTLNRAYQSFRQPGSTIKPLIVYTPAFEQGYTPTSIVRDEKIEGGPVNADGVFSGSMTILNALARSKNTVAWRLFTEISPTVGINKLVEMGFSNIEETDYYPAAALGGFTKGVSALEMAAAYATIENDGEFREPTCIMKMTDSEGNDIVKDGFYQKETTKFIYDENATKMITTCMEAVMAKGTGVTGRLASMPCAGKTGTTNDSKDLWFVGFTKYYTTSVWVGYDIPRSLAGLPYQATPLGIWKTYMESLHQGLEAMPLDDYKSVTTPVENKNGKGREKSEEEKRLEEEKKKAEEQKRLEEERRNAEDEDDESEDDTDTVDDEGENPEDGTDTETPPSDDGTGTVDTGGGTTDEGNAPTDTPTETPTESEDGTAETP</sequence>
<comment type="caution">
    <text evidence="30">The sequence shown here is derived from an EMBL/GenBank/DDBJ whole genome shotgun (WGS) entry which is preliminary data.</text>
</comment>
<feature type="domain" description="Glycosyl transferase family 51" evidence="29">
    <location>
        <begin position="81"/>
        <end position="257"/>
    </location>
</feature>
<dbReference type="SUPFAM" id="SSF53955">
    <property type="entry name" value="Lysozyme-like"/>
    <property type="match status" value="1"/>
</dbReference>
<dbReference type="GO" id="GO:0071555">
    <property type="term" value="P:cell wall organization"/>
    <property type="evidence" value="ECO:0007669"/>
    <property type="project" value="UniProtKB-KW"/>
</dbReference>
<evidence type="ECO:0000256" key="17">
    <source>
        <dbReference type="ARBA" id="ARBA00022989"/>
    </source>
</evidence>
<dbReference type="GO" id="GO:0006508">
    <property type="term" value="P:proteolysis"/>
    <property type="evidence" value="ECO:0007669"/>
    <property type="project" value="UniProtKB-KW"/>
</dbReference>
<dbReference type="PANTHER" id="PTHR32282:SF33">
    <property type="entry name" value="PEPTIDOGLYCAN GLYCOSYLTRANSFERASE"/>
    <property type="match status" value="1"/>
</dbReference>
<comment type="pathway">
    <text evidence="25">Glycan biosynthesis.</text>
</comment>
<evidence type="ECO:0000256" key="24">
    <source>
        <dbReference type="ARBA" id="ARBA00049902"/>
    </source>
</evidence>
<evidence type="ECO:0000256" key="20">
    <source>
        <dbReference type="ARBA" id="ARBA00023268"/>
    </source>
</evidence>
<evidence type="ECO:0000256" key="21">
    <source>
        <dbReference type="ARBA" id="ARBA00023316"/>
    </source>
</evidence>
<evidence type="ECO:0000256" key="9">
    <source>
        <dbReference type="ARBA" id="ARBA00022670"/>
    </source>
</evidence>
<dbReference type="GO" id="GO:0009252">
    <property type="term" value="P:peptidoglycan biosynthetic process"/>
    <property type="evidence" value="ECO:0007669"/>
    <property type="project" value="UniProtKB-UniPathway"/>
</dbReference>
<evidence type="ECO:0000256" key="2">
    <source>
        <dbReference type="ARBA" id="ARBA00004401"/>
    </source>
</evidence>
<dbReference type="RefSeq" id="WP_023354759.1">
    <property type="nucleotide sequence ID" value="NZ_KI535368.1"/>
</dbReference>
<comment type="catalytic activity">
    <reaction evidence="22">
        <text>Preferential cleavage: (Ac)2-L-Lys-D-Ala-|-D-Ala. Also transpeptidation of peptidyl-alanyl moieties that are N-acyl substituents of D-alanine.</text>
        <dbReference type="EC" id="3.4.16.4"/>
    </reaction>
</comment>
<dbReference type="STRING" id="592026.GCWU0000282_001890"/>
<reference evidence="30 31" key="1">
    <citation type="submission" date="2013-06" db="EMBL/GenBank/DDBJ databases">
        <authorList>
            <person name="Weinstock G."/>
            <person name="Sodergren E."/>
            <person name="Clifton S."/>
            <person name="Fulton L."/>
            <person name="Fulton B."/>
            <person name="Courtney L."/>
            <person name="Fronick C."/>
            <person name="Harrison M."/>
            <person name="Strong C."/>
            <person name="Farmer C."/>
            <person name="Delahaunty K."/>
            <person name="Markovic C."/>
            <person name="Hall O."/>
            <person name="Minx P."/>
            <person name="Tomlinson C."/>
            <person name="Mitreva M."/>
            <person name="Nelson J."/>
            <person name="Hou S."/>
            <person name="Wollam A."/>
            <person name="Pepin K.H."/>
            <person name="Johnson M."/>
            <person name="Bhonagiri V."/>
            <person name="Nash W.E."/>
            <person name="Warren W."/>
            <person name="Chinwalla A."/>
            <person name="Mardis E.R."/>
            <person name="Wilson R.K."/>
        </authorList>
    </citation>
    <scope>NUCLEOTIDE SEQUENCE [LARGE SCALE GENOMIC DNA]</scope>
    <source>
        <strain evidence="30 31">ATCC 51271</strain>
    </source>
</reference>
<evidence type="ECO:0000256" key="1">
    <source>
        <dbReference type="ARBA" id="ARBA00002624"/>
    </source>
</evidence>
<keyword evidence="15" id="KW-0735">Signal-anchor</keyword>
<dbReference type="FunFam" id="1.10.3810.10:FF:000001">
    <property type="entry name" value="Penicillin-binding protein 1A"/>
    <property type="match status" value="1"/>
</dbReference>
<dbReference type="InterPro" id="IPR001460">
    <property type="entry name" value="PCN-bd_Tpept"/>
</dbReference>
<keyword evidence="11" id="KW-0808">Transferase</keyword>
<evidence type="ECO:0000256" key="4">
    <source>
        <dbReference type="ARBA" id="ARBA00007090"/>
    </source>
</evidence>
<evidence type="ECO:0000256" key="5">
    <source>
        <dbReference type="ARBA" id="ARBA00007739"/>
    </source>
</evidence>
<dbReference type="UniPathway" id="UPA00219"/>
<evidence type="ECO:0000259" key="29">
    <source>
        <dbReference type="Pfam" id="PF00912"/>
    </source>
</evidence>
<evidence type="ECO:0000256" key="11">
    <source>
        <dbReference type="ARBA" id="ARBA00022679"/>
    </source>
</evidence>
<evidence type="ECO:0000256" key="13">
    <source>
        <dbReference type="ARBA" id="ARBA00022801"/>
    </source>
</evidence>
<keyword evidence="31" id="KW-1185">Reference proteome</keyword>
<keyword evidence="21" id="KW-0961">Cell wall biogenesis/degradation</keyword>
<dbReference type="EC" id="2.4.99.28" evidence="23"/>
<evidence type="ECO:0000256" key="22">
    <source>
        <dbReference type="ARBA" id="ARBA00034000"/>
    </source>
</evidence>
<dbReference type="SUPFAM" id="SSF56601">
    <property type="entry name" value="beta-lactamase/transpeptidase-like"/>
    <property type="match status" value="1"/>
</dbReference>
<comment type="catalytic activity">
    <reaction evidence="24">
        <text>[GlcNAc-(1-&gt;4)-Mur2Ac(oyl-L-Ala-gamma-D-Glu-L-Lys-D-Ala-D-Ala)](n)-di-trans,octa-cis-undecaprenyl diphosphate + beta-D-GlcNAc-(1-&gt;4)-Mur2Ac(oyl-L-Ala-gamma-D-Glu-L-Lys-D-Ala-D-Ala)-di-trans,octa-cis-undecaprenyl diphosphate = [GlcNAc-(1-&gt;4)-Mur2Ac(oyl-L-Ala-gamma-D-Glu-L-Lys-D-Ala-D-Ala)](n+1)-di-trans,octa-cis-undecaprenyl diphosphate + di-trans,octa-cis-undecaprenyl diphosphate + H(+)</text>
        <dbReference type="Rhea" id="RHEA:23708"/>
        <dbReference type="Rhea" id="RHEA-COMP:9602"/>
        <dbReference type="Rhea" id="RHEA-COMP:9603"/>
        <dbReference type="ChEBI" id="CHEBI:15378"/>
        <dbReference type="ChEBI" id="CHEBI:58405"/>
        <dbReference type="ChEBI" id="CHEBI:60033"/>
        <dbReference type="ChEBI" id="CHEBI:78435"/>
        <dbReference type="EC" id="2.4.99.28"/>
    </reaction>
</comment>
<dbReference type="EMBL" id="ACIL03000013">
    <property type="protein sequence ID" value="ESL03017.1"/>
    <property type="molecule type" value="Genomic_DNA"/>
</dbReference>
<evidence type="ECO:0000256" key="12">
    <source>
        <dbReference type="ARBA" id="ARBA00022692"/>
    </source>
</evidence>
<keyword evidence="9" id="KW-0645">Protease</keyword>
<dbReference type="GO" id="GO:0008955">
    <property type="term" value="F:peptidoglycan glycosyltransferase activity"/>
    <property type="evidence" value="ECO:0007669"/>
    <property type="project" value="UniProtKB-EC"/>
</dbReference>
<dbReference type="Gene3D" id="1.10.3810.10">
    <property type="entry name" value="Biosynthetic peptidoglycan transglycosylase-like"/>
    <property type="match status" value="1"/>
</dbReference>
<dbReference type="eggNOG" id="COG0744">
    <property type="taxonomic scope" value="Bacteria"/>
</dbReference>
<name>V2Y4J0_9FIRM</name>
<dbReference type="Gene3D" id="3.40.710.10">
    <property type="entry name" value="DD-peptidase/beta-lactamase superfamily"/>
    <property type="match status" value="1"/>
</dbReference>
<evidence type="ECO:0000256" key="3">
    <source>
        <dbReference type="ARBA" id="ARBA00004752"/>
    </source>
</evidence>
<dbReference type="Proteomes" id="UP000018227">
    <property type="component" value="Unassembled WGS sequence"/>
</dbReference>
<evidence type="ECO:0000256" key="10">
    <source>
        <dbReference type="ARBA" id="ARBA00022676"/>
    </source>
</evidence>
<dbReference type="InterPro" id="IPR023346">
    <property type="entry name" value="Lysozyme-like_dom_sf"/>
</dbReference>
<evidence type="ECO:0000256" key="26">
    <source>
        <dbReference type="SAM" id="MobiDB-lite"/>
    </source>
</evidence>
<keyword evidence="19" id="KW-0046">Antibiotic resistance</keyword>
<evidence type="ECO:0000259" key="28">
    <source>
        <dbReference type="Pfam" id="PF00905"/>
    </source>
</evidence>
<proteinExistence type="inferred from homology"/>
<dbReference type="InterPro" id="IPR012338">
    <property type="entry name" value="Beta-lactam/transpept-like"/>
</dbReference>
<comment type="pathway">
    <text evidence="3">Cell wall biogenesis; peptidoglycan biosynthesis.</text>
</comment>
<keyword evidence="16" id="KW-0573">Peptidoglycan synthesis</keyword>
<dbReference type="EC" id="3.4.16.4" evidence="6"/>
<evidence type="ECO:0000313" key="30">
    <source>
        <dbReference type="EMBL" id="ESL03017.1"/>
    </source>
</evidence>
<keyword evidence="8" id="KW-0121">Carboxypeptidase</keyword>
<keyword evidence="13" id="KW-0378">Hydrolase</keyword>
<protein>
    <recommendedName>
        <fullName evidence="7">Penicillin-binding protein 1A</fullName>
        <ecNumber evidence="23">2.4.99.28</ecNumber>
        <ecNumber evidence="6">3.4.16.4</ecNumber>
    </recommendedName>
</protein>
<comment type="subcellular location">
    <subcellularLocation>
        <location evidence="2">Cell membrane</location>
        <topology evidence="2">Single-pass type II membrane protein</topology>
    </subcellularLocation>
</comment>
<organism evidence="30 31">
    <name type="scientific">Catonella morbi ATCC 51271</name>
    <dbReference type="NCBI Taxonomy" id="592026"/>
    <lineage>
        <taxon>Bacteria</taxon>
        <taxon>Bacillati</taxon>
        <taxon>Bacillota</taxon>
        <taxon>Clostridia</taxon>
        <taxon>Lachnospirales</taxon>
        <taxon>Lachnospiraceae</taxon>
        <taxon>Catonella</taxon>
    </lineage>
</organism>
<dbReference type="GO" id="GO:0005886">
    <property type="term" value="C:plasma membrane"/>
    <property type="evidence" value="ECO:0007669"/>
    <property type="project" value="UniProtKB-SubCell"/>
</dbReference>
<feature type="compositionally biased region" description="Basic and acidic residues" evidence="26">
    <location>
        <begin position="677"/>
        <end position="711"/>
    </location>
</feature>
<dbReference type="GO" id="GO:0046677">
    <property type="term" value="P:response to antibiotic"/>
    <property type="evidence" value="ECO:0007669"/>
    <property type="project" value="UniProtKB-KW"/>
</dbReference>
<keyword evidence="17 27" id="KW-1133">Transmembrane helix</keyword>
<dbReference type="PANTHER" id="PTHR32282">
    <property type="entry name" value="BINDING PROTEIN TRANSPEPTIDASE, PUTATIVE-RELATED"/>
    <property type="match status" value="1"/>
</dbReference>
<evidence type="ECO:0000256" key="7">
    <source>
        <dbReference type="ARBA" id="ARBA00018638"/>
    </source>
</evidence>
<dbReference type="InterPro" id="IPR036950">
    <property type="entry name" value="PBP_transglycosylase"/>
</dbReference>
<dbReference type="Pfam" id="PF00905">
    <property type="entry name" value="Transpeptidase"/>
    <property type="match status" value="1"/>
</dbReference>
<evidence type="ECO:0000256" key="8">
    <source>
        <dbReference type="ARBA" id="ARBA00022645"/>
    </source>
</evidence>
<comment type="similarity">
    <text evidence="4">In the C-terminal section; belongs to the transpeptidase family.</text>
</comment>
<keyword evidence="18 27" id="KW-0472">Membrane</keyword>
<comment type="similarity">
    <text evidence="5">In the N-terminal section; belongs to the glycosyltransferase 51 family.</text>
</comment>